<evidence type="ECO:0000313" key="8">
    <source>
        <dbReference type="EMBL" id="KAL3516538.1"/>
    </source>
</evidence>
<comment type="subcellular location">
    <subcellularLocation>
        <location evidence="2">Plastid</location>
    </subcellularLocation>
</comment>
<dbReference type="GO" id="GO:0009536">
    <property type="term" value="C:plastid"/>
    <property type="evidence" value="ECO:0007669"/>
    <property type="project" value="UniProtKB-SubCell"/>
</dbReference>
<keyword evidence="6" id="KW-0067">ATP-binding</keyword>
<evidence type="ECO:0000256" key="1">
    <source>
        <dbReference type="ARBA" id="ARBA00002329"/>
    </source>
</evidence>
<keyword evidence="5" id="KW-0547">Nucleotide-binding</keyword>
<evidence type="ECO:0000256" key="4">
    <source>
        <dbReference type="ARBA" id="ARBA00022640"/>
    </source>
</evidence>
<evidence type="ECO:0000259" key="7">
    <source>
        <dbReference type="Pfam" id="PF05695"/>
    </source>
</evidence>
<evidence type="ECO:0000313" key="9">
    <source>
        <dbReference type="Proteomes" id="UP001630127"/>
    </source>
</evidence>
<dbReference type="Pfam" id="PF05695">
    <property type="entry name" value="Ycf2"/>
    <property type="match status" value="1"/>
</dbReference>
<evidence type="ECO:0000256" key="3">
    <source>
        <dbReference type="ARBA" id="ARBA00009361"/>
    </source>
</evidence>
<feature type="domain" description="Ycf2 N-terminal" evidence="7">
    <location>
        <begin position="50"/>
        <end position="103"/>
    </location>
</feature>
<evidence type="ECO:0000256" key="6">
    <source>
        <dbReference type="ARBA" id="ARBA00022840"/>
    </source>
</evidence>
<organism evidence="8 9">
    <name type="scientific">Cinchona calisaya</name>
    <dbReference type="NCBI Taxonomy" id="153742"/>
    <lineage>
        <taxon>Eukaryota</taxon>
        <taxon>Viridiplantae</taxon>
        <taxon>Streptophyta</taxon>
        <taxon>Embryophyta</taxon>
        <taxon>Tracheophyta</taxon>
        <taxon>Spermatophyta</taxon>
        <taxon>Magnoliopsida</taxon>
        <taxon>eudicotyledons</taxon>
        <taxon>Gunneridae</taxon>
        <taxon>Pentapetalae</taxon>
        <taxon>asterids</taxon>
        <taxon>lamiids</taxon>
        <taxon>Gentianales</taxon>
        <taxon>Rubiaceae</taxon>
        <taxon>Cinchonoideae</taxon>
        <taxon>Cinchoneae</taxon>
        <taxon>Cinchona</taxon>
    </lineage>
</organism>
<dbReference type="AlphaFoldDB" id="A0ABD2ZAR4"/>
<dbReference type="PANTHER" id="PTHR33078:SF100">
    <property type="entry name" value="PROTEIN YCF2"/>
    <property type="match status" value="1"/>
</dbReference>
<reference evidence="8 9" key="1">
    <citation type="submission" date="2024-11" db="EMBL/GenBank/DDBJ databases">
        <title>A near-complete genome assembly of Cinchona calisaya.</title>
        <authorList>
            <person name="Lian D.C."/>
            <person name="Zhao X.W."/>
            <person name="Wei L."/>
        </authorList>
    </citation>
    <scope>NUCLEOTIDE SEQUENCE [LARGE SCALE GENOMIC DNA]</scope>
    <source>
        <tissue evidence="8">Nenye</tissue>
    </source>
</reference>
<evidence type="ECO:0000256" key="2">
    <source>
        <dbReference type="ARBA" id="ARBA00004474"/>
    </source>
</evidence>
<sequence>MMHHEAIKRMGSNSHMSNGEIAVIKLRHHEKGPWLRNRWAEEDKSEEHLTWSSIAYGGDMLSPAYGVNSIRPKKKYLNINLIDIVNLIPNPINRITFLRNTRLNPYQSLSPPHHWS</sequence>
<comment type="similarity">
    <text evidence="3">Belongs to the Ycf2 family.</text>
</comment>
<comment type="caution">
    <text evidence="8">The sequence shown here is derived from an EMBL/GenBank/DDBJ whole genome shotgun (WGS) entry which is preliminary data.</text>
</comment>
<keyword evidence="4" id="KW-0934">Plastid</keyword>
<dbReference type="Proteomes" id="UP001630127">
    <property type="component" value="Unassembled WGS sequence"/>
</dbReference>
<dbReference type="EMBL" id="JBJUIK010000010">
    <property type="protein sequence ID" value="KAL3516538.1"/>
    <property type="molecule type" value="Genomic_DNA"/>
</dbReference>
<protein>
    <recommendedName>
        <fullName evidence="7">Ycf2 N-terminal domain-containing protein</fullName>
    </recommendedName>
</protein>
<comment type="function">
    <text evidence="1">Probable ATPase of unknown function. Its presence in a non-photosynthetic plant (Epifagus virginiana) and experiments in tobacco indicate that it has an essential function which is probably not related to photosynthesis.</text>
</comment>
<dbReference type="GO" id="GO:0005524">
    <property type="term" value="F:ATP binding"/>
    <property type="evidence" value="ECO:0007669"/>
    <property type="project" value="UniProtKB-KW"/>
</dbReference>
<accession>A0ABD2ZAR4</accession>
<dbReference type="PANTHER" id="PTHR33078">
    <property type="entry name" value="PROTEIN YCF2-RELATED"/>
    <property type="match status" value="1"/>
</dbReference>
<proteinExistence type="inferred from homology"/>
<gene>
    <name evidence="8" type="ORF">ACH5RR_023440</name>
</gene>
<name>A0ABD2ZAR4_9GENT</name>
<keyword evidence="9" id="KW-1185">Reference proteome</keyword>
<evidence type="ECO:0000256" key="5">
    <source>
        <dbReference type="ARBA" id="ARBA00022741"/>
    </source>
</evidence>
<dbReference type="InterPro" id="IPR056777">
    <property type="entry name" value="Ycf2_N"/>
</dbReference>